<dbReference type="PROSITE" id="PS50005">
    <property type="entry name" value="TPR"/>
    <property type="match status" value="2"/>
</dbReference>
<feature type="repeat" description="TPR" evidence="2">
    <location>
        <begin position="47"/>
        <end position="80"/>
    </location>
</feature>
<protein>
    <submittedName>
        <fullName evidence="3">Uncharacterized protein</fullName>
    </submittedName>
</protein>
<sequence>MPDIEIIEDFDESALKEREKGNAFVKDKQYEKAIIAYTQSLEDCETKEAFSNRSLCYYKLGKFDEAIKDASEALRIDPSYIKPYIRRADSYVKLKQYIQALQDYSDALLLKPKNKTVMEKIIATRYERNKELSKKSDDSKQGV</sequence>
<comment type="caution">
    <text evidence="3">The sequence shown here is derived from an EMBL/GenBank/DDBJ whole genome shotgun (WGS) entry which is preliminary data.</text>
</comment>
<dbReference type="Gene3D" id="1.25.40.10">
    <property type="entry name" value="Tetratricopeptide repeat domain"/>
    <property type="match status" value="1"/>
</dbReference>
<gene>
    <name evidence="3" type="ORF">ADUPG1_007886</name>
</gene>
<dbReference type="InterPro" id="IPR019734">
    <property type="entry name" value="TPR_rpt"/>
</dbReference>
<dbReference type="PANTHER" id="PTHR46423">
    <property type="entry name" value="RNA POLYMERASE II-ASSOCIATED PROTEIN 3"/>
    <property type="match status" value="1"/>
</dbReference>
<keyword evidence="1 2" id="KW-0802">TPR repeat</keyword>
<evidence type="ECO:0000313" key="3">
    <source>
        <dbReference type="EMBL" id="GKT34548.1"/>
    </source>
</evidence>
<dbReference type="Proteomes" id="UP001057375">
    <property type="component" value="Unassembled WGS sequence"/>
</dbReference>
<dbReference type="SMART" id="SM00028">
    <property type="entry name" value="TPR"/>
    <property type="match status" value="3"/>
</dbReference>
<organism evidence="3 4">
    <name type="scientific">Aduncisulcus paluster</name>
    <dbReference type="NCBI Taxonomy" id="2918883"/>
    <lineage>
        <taxon>Eukaryota</taxon>
        <taxon>Metamonada</taxon>
        <taxon>Carpediemonas-like organisms</taxon>
        <taxon>Aduncisulcus</taxon>
    </lineage>
</organism>
<dbReference type="PANTHER" id="PTHR46423:SF1">
    <property type="entry name" value="RNA POLYMERASE II-ASSOCIATED PROTEIN 3"/>
    <property type="match status" value="1"/>
</dbReference>
<evidence type="ECO:0000256" key="2">
    <source>
        <dbReference type="PROSITE-ProRule" id="PRU00339"/>
    </source>
</evidence>
<accession>A0ABQ5KPV9</accession>
<dbReference type="SUPFAM" id="SSF48452">
    <property type="entry name" value="TPR-like"/>
    <property type="match status" value="1"/>
</dbReference>
<evidence type="ECO:0000256" key="1">
    <source>
        <dbReference type="ARBA" id="ARBA00022803"/>
    </source>
</evidence>
<proteinExistence type="predicted"/>
<keyword evidence="4" id="KW-1185">Reference proteome</keyword>
<feature type="repeat" description="TPR" evidence="2">
    <location>
        <begin position="81"/>
        <end position="114"/>
    </location>
</feature>
<dbReference type="EMBL" id="BQXS01010829">
    <property type="protein sequence ID" value="GKT34548.1"/>
    <property type="molecule type" value="Genomic_DNA"/>
</dbReference>
<reference evidence="3" key="1">
    <citation type="submission" date="2022-03" db="EMBL/GenBank/DDBJ databases">
        <title>Draft genome sequence of Aduncisulcus paluster, a free-living microaerophilic Fornicata.</title>
        <authorList>
            <person name="Yuyama I."/>
            <person name="Kume K."/>
            <person name="Tamura T."/>
            <person name="Inagaki Y."/>
            <person name="Hashimoto T."/>
        </authorList>
    </citation>
    <scope>NUCLEOTIDE SEQUENCE</scope>
    <source>
        <strain evidence="3">NY0171</strain>
    </source>
</reference>
<dbReference type="PROSITE" id="PS50293">
    <property type="entry name" value="TPR_REGION"/>
    <property type="match status" value="1"/>
</dbReference>
<dbReference type="Pfam" id="PF00515">
    <property type="entry name" value="TPR_1"/>
    <property type="match status" value="1"/>
</dbReference>
<name>A0ABQ5KPV9_9EUKA</name>
<dbReference type="InterPro" id="IPR051966">
    <property type="entry name" value="RPAP3"/>
</dbReference>
<dbReference type="InterPro" id="IPR011990">
    <property type="entry name" value="TPR-like_helical_dom_sf"/>
</dbReference>
<dbReference type="Pfam" id="PF13181">
    <property type="entry name" value="TPR_8"/>
    <property type="match status" value="1"/>
</dbReference>
<evidence type="ECO:0000313" key="4">
    <source>
        <dbReference type="Proteomes" id="UP001057375"/>
    </source>
</evidence>